<reference evidence="2" key="1">
    <citation type="journal article" date="2019" name="Syst. Appl. Microbiol.">
        <title>Flavobacterium circumlabens sp. nov. and Flavobacterium cupreum sp. nov., two psychrotrophic species isolated from Antarctic environmental samples.</title>
        <authorList>
            <person name="Kralova S."/>
            <person name="Busse H.-J."/>
            <person name="Svec P."/>
            <person name="Maslanova I."/>
            <person name="Stankova E."/>
            <person name="Bartak M."/>
            <person name="Sedlacek I."/>
        </authorList>
    </citation>
    <scope>NUCLEOTIDE SEQUENCE [LARGE SCALE GENOMIC DNA]</scope>
    <source>
        <strain evidence="2">CCM 8825</strain>
    </source>
</reference>
<dbReference type="AlphaFoldDB" id="A0A433ZZE8"/>
<comment type="caution">
    <text evidence="1">The sequence shown here is derived from an EMBL/GenBank/DDBJ whole genome shotgun (WGS) entry which is preliminary data.</text>
</comment>
<accession>A0A433ZZE8</accession>
<dbReference type="Proteomes" id="UP000288102">
    <property type="component" value="Unassembled WGS sequence"/>
</dbReference>
<gene>
    <name evidence="1" type="ORF">D0817_26105</name>
</gene>
<evidence type="ECO:0000313" key="1">
    <source>
        <dbReference type="EMBL" id="RUT67502.1"/>
    </source>
</evidence>
<organism evidence="1 2">
    <name type="scientific">Flavobacterium cupreum</name>
    <dbReference type="NCBI Taxonomy" id="2133766"/>
    <lineage>
        <taxon>Bacteria</taxon>
        <taxon>Pseudomonadati</taxon>
        <taxon>Bacteroidota</taxon>
        <taxon>Flavobacteriia</taxon>
        <taxon>Flavobacteriales</taxon>
        <taxon>Flavobacteriaceae</taxon>
        <taxon>Flavobacterium</taxon>
    </lineage>
</organism>
<keyword evidence="2" id="KW-1185">Reference proteome</keyword>
<proteinExistence type="predicted"/>
<protein>
    <submittedName>
        <fullName evidence="1">Uncharacterized protein</fullName>
    </submittedName>
</protein>
<feature type="non-terminal residue" evidence="1">
    <location>
        <position position="93"/>
    </location>
</feature>
<sequence length="93" mass="9479">WNRWHGALGDGAWFALLQERVLTLGATGGGALEAVRSVALPEGAAPGWLATHLAREALLLDLPAPARLRVCAGALGALARCAEGVDCTLLGPG</sequence>
<name>A0A433ZZE8_9FLAO</name>
<feature type="non-terminal residue" evidence="1">
    <location>
        <position position="1"/>
    </location>
</feature>
<dbReference type="EMBL" id="QWDM01000257">
    <property type="protein sequence ID" value="RUT67502.1"/>
    <property type="molecule type" value="Genomic_DNA"/>
</dbReference>
<evidence type="ECO:0000313" key="2">
    <source>
        <dbReference type="Proteomes" id="UP000288102"/>
    </source>
</evidence>